<dbReference type="PANTHER" id="PTHR31674">
    <property type="entry name" value="B3 DOMAIN-CONTAINING PROTEIN REM-LIKE 3-RELATED"/>
    <property type="match status" value="1"/>
</dbReference>
<evidence type="ECO:0000256" key="3">
    <source>
        <dbReference type="ARBA" id="ARBA00023015"/>
    </source>
</evidence>
<keyword evidence="3" id="KW-0805">Transcription regulation</keyword>
<dbReference type="Pfam" id="PF02362">
    <property type="entry name" value="B3"/>
    <property type="match status" value="1"/>
</dbReference>
<dbReference type="GO" id="GO:0005634">
    <property type="term" value="C:nucleus"/>
    <property type="evidence" value="ECO:0007669"/>
    <property type="project" value="UniProtKB-SubCell"/>
</dbReference>
<dbReference type="Proteomes" id="UP001237642">
    <property type="component" value="Unassembled WGS sequence"/>
</dbReference>
<dbReference type="CDD" id="cd10017">
    <property type="entry name" value="B3_DNA"/>
    <property type="match status" value="1"/>
</dbReference>
<evidence type="ECO:0000313" key="9">
    <source>
        <dbReference type="EMBL" id="KAK1395073.1"/>
    </source>
</evidence>
<organism evidence="9 10">
    <name type="scientific">Heracleum sosnowskyi</name>
    <dbReference type="NCBI Taxonomy" id="360622"/>
    <lineage>
        <taxon>Eukaryota</taxon>
        <taxon>Viridiplantae</taxon>
        <taxon>Streptophyta</taxon>
        <taxon>Embryophyta</taxon>
        <taxon>Tracheophyta</taxon>
        <taxon>Spermatophyta</taxon>
        <taxon>Magnoliopsida</taxon>
        <taxon>eudicotyledons</taxon>
        <taxon>Gunneridae</taxon>
        <taxon>Pentapetalae</taxon>
        <taxon>asterids</taxon>
        <taxon>campanulids</taxon>
        <taxon>Apiales</taxon>
        <taxon>Apiaceae</taxon>
        <taxon>Apioideae</taxon>
        <taxon>apioid superclade</taxon>
        <taxon>Tordylieae</taxon>
        <taxon>Tordyliinae</taxon>
        <taxon>Heracleum</taxon>
    </lineage>
</organism>
<evidence type="ECO:0000256" key="6">
    <source>
        <dbReference type="ARBA" id="ARBA00023242"/>
    </source>
</evidence>
<dbReference type="EMBL" id="JAUIZM010000003">
    <property type="protein sequence ID" value="KAK1395073.1"/>
    <property type="molecule type" value="Genomic_DNA"/>
</dbReference>
<accession>A0AAD8N518</accession>
<protein>
    <recommendedName>
        <fullName evidence="8">TF-B3 domain-containing protein</fullName>
    </recommendedName>
</protein>
<dbReference type="InterPro" id="IPR003340">
    <property type="entry name" value="B3_DNA-bd"/>
</dbReference>
<evidence type="ECO:0000256" key="5">
    <source>
        <dbReference type="ARBA" id="ARBA00023163"/>
    </source>
</evidence>
<dbReference type="GO" id="GO:0003677">
    <property type="term" value="F:DNA binding"/>
    <property type="evidence" value="ECO:0007669"/>
    <property type="project" value="UniProtKB-KW"/>
</dbReference>
<reference evidence="9" key="2">
    <citation type="submission" date="2023-05" db="EMBL/GenBank/DDBJ databases">
        <authorList>
            <person name="Schelkunov M.I."/>
        </authorList>
    </citation>
    <scope>NUCLEOTIDE SEQUENCE</scope>
    <source>
        <strain evidence="9">Hsosn_3</strain>
        <tissue evidence="9">Leaf</tissue>
    </source>
</reference>
<comment type="subcellular location">
    <subcellularLocation>
        <location evidence="1">Nucleus</location>
    </subcellularLocation>
</comment>
<dbReference type="PROSITE" id="PS50863">
    <property type="entry name" value="B3"/>
    <property type="match status" value="1"/>
</dbReference>
<dbReference type="AlphaFoldDB" id="A0AAD8N518"/>
<dbReference type="InterPro" id="IPR039218">
    <property type="entry name" value="REM_fam"/>
</dbReference>
<evidence type="ECO:0000256" key="7">
    <source>
        <dbReference type="SAM" id="MobiDB-lite"/>
    </source>
</evidence>
<proteinExistence type="predicted"/>
<gene>
    <name evidence="9" type="ORF">POM88_014129</name>
</gene>
<dbReference type="SUPFAM" id="SSF101936">
    <property type="entry name" value="DNA-binding pseudobarrel domain"/>
    <property type="match status" value="2"/>
</dbReference>
<keyword evidence="4" id="KW-0238">DNA-binding</keyword>
<keyword evidence="10" id="KW-1185">Reference proteome</keyword>
<evidence type="ECO:0000259" key="8">
    <source>
        <dbReference type="PROSITE" id="PS50863"/>
    </source>
</evidence>
<feature type="compositionally biased region" description="Basic and acidic residues" evidence="7">
    <location>
        <begin position="132"/>
        <end position="145"/>
    </location>
</feature>
<evidence type="ECO:0000313" key="10">
    <source>
        <dbReference type="Proteomes" id="UP001237642"/>
    </source>
</evidence>
<reference evidence="9" key="1">
    <citation type="submission" date="2023-02" db="EMBL/GenBank/DDBJ databases">
        <title>Genome of toxic invasive species Heracleum sosnowskyi carries increased number of genes despite the absence of recent whole-genome duplications.</title>
        <authorList>
            <person name="Schelkunov M."/>
            <person name="Shtratnikova V."/>
            <person name="Makarenko M."/>
            <person name="Klepikova A."/>
            <person name="Omelchenko D."/>
            <person name="Novikova G."/>
            <person name="Obukhova E."/>
            <person name="Bogdanov V."/>
            <person name="Penin A."/>
            <person name="Logacheva M."/>
        </authorList>
    </citation>
    <scope>NUCLEOTIDE SEQUENCE</scope>
    <source>
        <strain evidence="9">Hsosn_3</strain>
        <tissue evidence="9">Leaf</tissue>
    </source>
</reference>
<keyword evidence="6" id="KW-0539">Nucleus</keyword>
<evidence type="ECO:0000256" key="2">
    <source>
        <dbReference type="ARBA" id="ARBA00022737"/>
    </source>
</evidence>
<sequence>MASIQKQIPIFFKCINDEDRTKKLDLPKSWCSYMGRSLPCEVVLRNRFGDSWEVKISHYQNTGVLLFDEHDDEKEYVRIRSWEKEKRKEQLDGMETEHVFPEFESTLGLGERGNMHHEPVELESEPQLQPQSEERKQQTDPKEQQEWSPAIKEEDEEAVFQSGFPRPKNPYFVTKRRCKRNELYVAAEVVKDFNLIFPEEIEIHDERGRRWAAKVCKWKDGRLWISKGWRAFCKWNLVQRDDWCINEIIRPEAPAALFNYSHIITALLQYTAKIYILPLHQKQLVN</sequence>
<dbReference type="SMART" id="SM01019">
    <property type="entry name" value="B3"/>
    <property type="match status" value="2"/>
</dbReference>
<dbReference type="PANTHER" id="PTHR31674:SF62">
    <property type="entry name" value="B3 DOMAIN-CONTAINING PROTEIN REM14-RELATED"/>
    <property type="match status" value="1"/>
</dbReference>
<evidence type="ECO:0000256" key="4">
    <source>
        <dbReference type="ARBA" id="ARBA00023125"/>
    </source>
</evidence>
<keyword evidence="2" id="KW-0677">Repeat</keyword>
<evidence type="ECO:0000256" key="1">
    <source>
        <dbReference type="ARBA" id="ARBA00004123"/>
    </source>
</evidence>
<name>A0AAD8N518_9APIA</name>
<comment type="caution">
    <text evidence="9">The sequence shown here is derived from an EMBL/GenBank/DDBJ whole genome shotgun (WGS) entry which is preliminary data.</text>
</comment>
<feature type="region of interest" description="Disordered" evidence="7">
    <location>
        <begin position="118"/>
        <end position="150"/>
    </location>
</feature>
<dbReference type="InterPro" id="IPR015300">
    <property type="entry name" value="DNA-bd_pseudobarrel_sf"/>
</dbReference>
<keyword evidence="5" id="KW-0804">Transcription</keyword>
<dbReference type="Gene3D" id="2.40.330.10">
    <property type="entry name" value="DNA-binding pseudobarrel domain"/>
    <property type="match status" value="2"/>
</dbReference>
<feature type="domain" description="TF-B3" evidence="8">
    <location>
        <begin position="168"/>
        <end position="263"/>
    </location>
</feature>